<accession>A0A193QL36</accession>
<evidence type="ECO:0000313" key="1">
    <source>
        <dbReference type="EMBL" id="CRL45877.1"/>
    </source>
</evidence>
<protein>
    <submittedName>
        <fullName evidence="1">Uncharacterized protein</fullName>
    </submittedName>
</protein>
<name>A0A193QL36_SODGM</name>
<reference evidence="1 2" key="1">
    <citation type="submission" date="2015-05" db="EMBL/GenBank/DDBJ databases">
        <authorList>
            <person name="Goodhead I."/>
        </authorList>
    </citation>
    <scope>NUCLEOTIDE SEQUENCE [LARGE SCALE GENOMIC DNA]</scope>
    <source>
        <strain evidence="2">morsitans</strain>
    </source>
</reference>
<dbReference type="AlphaFoldDB" id="A0A193QL36"/>
<organism evidence="1 2">
    <name type="scientific">Sodalis glossinidius (strain morsitans)</name>
    <dbReference type="NCBI Taxonomy" id="343509"/>
    <lineage>
        <taxon>Bacteria</taxon>
        <taxon>Pseudomonadati</taxon>
        <taxon>Pseudomonadota</taxon>
        <taxon>Gammaproteobacteria</taxon>
        <taxon>Enterobacterales</taxon>
        <taxon>Bruguierivoracaceae</taxon>
        <taxon>Sodalis</taxon>
    </lineage>
</organism>
<proteinExistence type="predicted"/>
<dbReference type="EMBL" id="LN854557">
    <property type="protein sequence ID" value="CRL45877.1"/>
    <property type="molecule type" value="Genomic_DNA"/>
</dbReference>
<dbReference type="Proteomes" id="UP000245838">
    <property type="component" value="Chromosome sggmmb4_Chromosome"/>
</dbReference>
<sequence>MFIVYCKLSADENKRRRVSRFISLCPIMTVNKQTVLLGKRRIFSRRLRQNE</sequence>
<evidence type="ECO:0000313" key="2">
    <source>
        <dbReference type="Proteomes" id="UP000245838"/>
    </source>
</evidence>
<gene>
    <name evidence="1" type="ORF">SGGMMB4_03996</name>
</gene>